<accession>A0A0D8FQ75</accession>
<proteinExistence type="predicted"/>
<dbReference type="Proteomes" id="UP000032336">
    <property type="component" value="Unassembled WGS sequence"/>
</dbReference>
<feature type="domain" description="EAL" evidence="1">
    <location>
        <begin position="105"/>
        <end position="356"/>
    </location>
</feature>
<dbReference type="Pfam" id="PF00563">
    <property type="entry name" value="EAL"/>
    <property type="match status" value="1"/>
</dbReference>
<dbReference type="AlphaFoldDB" id="A0A0D8FQ75"/>
<evidence type="ECO:0000313" key="2">
    <source>
        <dbReference type="EMBL" id="KJE75428.1"/>
    </source>
</evidence>
<dbReference type="PANTHER" id="PTHR33121">
    <property type="entry name" value="CYCLIC DI-GMP PHOSPHODIESTERASE PDEF"/>
    <property type="match status" value="1"/>
</dbReference>
<dbReference type="InterPro" id="IPR001633">
    <property type="entry name" value="EAL_dom"/>
</dbReference>
<evidence type="ECO:0000313" key="3">
    <source>
        <dbReference type="Proteomes" id="UP000032336"/>
    </source>
</evidence>
<organism evidence="2 3">
    <name type="scientific">Ferrimicrobium acidiphilum DSM 19497</name>
    <dbReference type="NCBI Taxonomy" id="1121877"/>
    <lineage>
        <taxon>Bacteria</taxon>
        <taxon>Bacillati</taxon>
        <taxon>Actinomycetota</taxon>
        <taxon>Acidimicrobiia</taxon>
        <taxon>Acidimicrobiales</taxon>
        <taxon>Acidimicrobiaceae</taxon>
        <taxon>Ferrimicrobium</taxon>
    </lineage>
</organism>
<name>A0A0D8FQ75_9ACTN</name>
<dbReference type="PROSITE" id="PS50883">
    <property type="entry name" value="EAL"/>
    <property type="match status" value="1"/>
</dbReference>
<dbReference type="InterPro" id="IPR035919">
    <property type="entry name" value="EAL_sf"/>
</dbReference>
<dbReference type="OrthoDB" id="1673646at2"/>
<dbReference type="RefSeq" id="WP_052566492.1">
    <property type="nucleotide sequence ID" value="NZ_JQKF01000042.1"/>
</dbReference>
<keyword evidence="3" id="KW-1185">Reference proteome</keyword>
<dbReference type="CDD" id="cd01948">
    <property type="entry name" value="EAL"/>
    <property type="match status" value="1"/>
</dbReference>
<dbReference type="Gene3D" id="3.20.20.450">
    <property type="entry name" value="EAL domain"/>
    <property type="match status" value="1"/>
</dbReference>
<gene>
    <name evidence="2" type="primary">ycgF</name>
    <name evidence="2" type="ORF">FEAC_28380</name>
</gene>
<protein>
    <submittedName>
        <fullName evidence="2">Blue light-and temperature-regulated antirepressor YcgF</fullName>
    </submittedName>
</protein>
<dbReference type="SMART" id="SM00052">
    <property type="entry name" value="EAL"/>
    <property type="match status" value="1"/>
</dbReference>
<dbReference type="STRING" id="1121877.FEAC_28380"/>
<dbReference type="PANTHER" id="PTHR33121:SF15">
    <property type="entry name" value="BLUE LIGHT- AND TEMPERATURE-REGULATED ANTIREPRESSOR BLUF"/>
    <property type="match status" value="1"/>
</dbReference>
<dbReference type="InterPro" id="IPR050706">
    <property type="entry name" value="Cyclic-di-GMP_PDE-like"/>
</dbReference>
<dbReference type="PATRIC" id="fig|1121877.4.peg.3197"/>
<comment type="caution">
    <text evidence="2">The sequence shown here is derived from an EMBL/GenBank/DDBJ whole genome shotgun (WGS) entry which is preliminary data.</text>
</comment>
<dbReference type="eggNOG" id="COG2200">
    <property type="taxonomic scope" value="Bacteria"/>
</dbReference>
<dbReference type="GO" id="GO:0071111">
    <property type="term" value="F:cyclic-guanylate-specific phosphodiesterase activity"/>
    <property type="evidence" value="ECO:0007669"/>
    <property type="project" value="InterPro"/>
</dbReference>
<dbReference type="SUPFAM" id="SSF141868">
    <property type="entry name" value="EAL domain-like"/>
    <property type="match status" value="1"/>
</dbReference>
<reference evidence="2 3" key="1">
    <citation type="submission" date="2015-01" db="EMBL/GenBank/DDBJ databases">
        <title>Draft genome of the acidophilic iron oxidizer Ferrimicrobium acidiphilum strain T23.</title>
        <authorList>
            <person name="Poehlein A."/>
            <person name="Eisen S."/>
            <person name="Schloemann M."/>
            <person name="Johnson B.D."/>
            <person name="Daniel R."/>
            <person name="Muehling M."/>
        </authorList>
    </citation>
    <scope>NUCLEOTIDE SEQUENCE [LARGE SCALE GENOMIC DNA]</scope>
    <source>
        <strain evidence="2 3">T23</strain>
    </source>
</reference>
<dbReference type="EMBL" id="JXUW01000042">
    <property type="protein sequence ID" value="KJE75428.1"/>
    <property type="molecule type" value="Genomic_DNA"/>
</dbReference>
<sequence>MGCEECGSFQPTKTQLLRQSVLVIPQTELRRRVTKGIAKAGIEFSCHDAVIIPIGVDLEDVIAMLGADTHLTGHQLEQIRIFDFDPGSSDLAWLSTATTAQKLLVSAGSSQVEECLQREAIETHFQPIVATASKQVIGYEALSRGRTSSGSMIAPDQLFSYAQQTDSIFFLDRLCRETSIRTAASRELQGRLFVNFLPNAIYDPRQCLKTTLAIADASGFDPRRIVFEVTESEQIIDFSHLKEIFRYYRSHGFQVALDDVGSGYAGLNTLVALVPDVIKLDRELIQDIDREPFKRSVAAGLIKAARGEGIEVVAEGVETIGELSCVVDLGASLVQGYVFARPSADPIREIEWPNGV</sequence>
<evidence type="ECO:0000259" key="1">
    <source>
        <dbReference type="PROSITE" id="PS50883"/>
    </source>
</evidence>
<dbReference type="GeneID" id="78373806"/>